<feature type="transmembrane region" description="Helical" evidence="6">
    <location>
        <begin position="548"/>
        <end position="569"/>
    </location>
</feature>
<comment type="caution">
    <text evidence="9">The sequence shown here is derived from an EMBL/GenBank/DDBJ whole genome shotgun (WGS) entry which is preliminary data.</text>
</comment>
<name>A0ABW5R792_9BACL</name>
<evidence type="ECO:0000256" key="1">
    <source>
        <dbReference type="ARBA" id="ARBA00004141"/>
    </source>
</evidence>
<proteinExistence type="predicted"/>
<feature type="transmembrane region" description="Helical" evidence="6">
    <location>
        <begin position="576"/>
        <end position="595"/>
    </location>
</feature>
<feature type="transmembrane region" description="Helical" evidence="6">
    <location>
        <begin position="516"/>
        <end position="536"/>
    </location>
</feature>
<feature type="transmembrane region" description="Helical" evidence="6">
    <location>
        <begin position="637"/>
        <end position="657"/>
    </location>
</feature>
<evidence type="ECO:0000259" key="7">
    <source>
        <dbReference type="Pfam" id="PF01061"/>
    </source>
</evidence>
<dbReference type="Pfam" id="PF01061">
    <property type="entry name" value="ABC2_membrane"/>
    <property type="match status" value="1"/>
</dbReference>
<feature type="transmembrane region" description="Helical" evidence="6">
    <location>
        <begin position="20"/>
        <end position="43"/>
    </location>
</feature>
<dbReference type="PANTHER" id="PTHR43077:SF5">
    <property type="entry name" value="PHAGE INFECTION PROTEIN"/>
    <property type="match status" value="1"/>
</dbReference>
<evidence type="ECO:0000256" key="2">
    <source>
        <dbReference type="ARBA" id="ARBA00022692"/>
    </source>
</evidence>
<keyword evidence="5" id="KW-0175">Coiled coil</keyword>
<feature type="domain" description="ABC-2 type transporter transmembrane" evidence="8">
    <location>
        <begin position="27"/>
        <end position="163"/>
    </location>
</feature>
<keyword evidence="10" id="KW-1185">Reference proteome</keyword>
<evidence type="ECO:0000256" key="5">
    <source>
        <dbReference type="SAM" id="Coils"/>
    </source>
</evidence>
<feature type="coiled-coil region" evidence="5">
    <location>
        <begin position="280"/>
        <end position="307"/>
    </location>
</feature>
<evidence type="ECO:0000313" key="10">
    <source>
        <dbReference type="Proteomes" id="UP001597497"/>
    </source>
</evidence>
<feature type="transmembrane region" description="Helical" evidence="6">
    <location>
        <begin position="476"/>
        <end position="496"/>
    </location>
</feature>
<keyword evidence="4 6" id="KW-0472">Membrane</keyword>
<accession>A0ABW5R792</accession>
<dbReference type="InterPro" id="IPR051328">
    <property type="entry name" value="T7SS_ABC-Transporter"/>
</dbReference>
<dbReference type="NCBIfam" id="TIGR03061">
    <property type="entry name" value="pip_yhgE_Nterm"/>
    <property type="match status" value="1"/>
</dbReference>
<reference evidence="10" key="1">
    <citation type="journal article" date="2019" name="Int. J. Syst. Evol. Microbiol.">
        <title>The Global Catalogue of Microorganisms (GCM) 10K type strain sequencing project: providing services to taxonomists for standard genome sequencing and annotation.</title>
        <authorList>
            <consortium name="The Broad Institute Genomics Platform"/>
            <consortium name="The Broad Institute Genome Sequencing Center for Infectious Disease"/>
            <person name="Wu L."/>
            <person name="Ma J."/>
        </authorList>
    </citation>
    <scope>NUCLEOTIDE SEQUENCE [LARGE SCALE GENOMIC DNA]</scope>
    <source>
        <strain evidence="10">KCTC 33676</strain>
    </source>
</reference>
<sequence>MKKTFSSIAEWKAIFRNRKVWIPVMAVLFVPLLYTFLFLWAFWDPYDRLDVLPVAVVNEDEGAQWNGESIQLGDGFVESLQHHTGFDWRFVSESEARAGLENNDYYMMIHIPADFSRQAASISGDVPEKAELIFVPNESYNFLSAQIGGSAVKELKDKLAEQLSTAYTEAIFVQVSALADGLTTASEGAITLSEGVGELSIGAEELANGTAALKNGSEQLELGLSPLLGGGQELAAGTGELRSGMAGLHEGLARLHDRHGQLVSGGNELKQGASELKTGLTLQMAAMAQYEEQAQRLTEQWRAYGEANGLNEDPAFQQLVALSQQLNGEWATMMKRSEPIAQGAEHVQSGAVTLASNMEAFQVKLAETLQGGESLAAGAEELNQGAAQLDQGLQAYVSGVSNLHAASGQLQAGSLQLKEGLLSVQEGVTEFSTELSEGARSAQSVRGGEERYDMIVNPVQITEQKYTTVPNYGTGFSPYFISLGLFVGALLFTIVFPIKQPAVQPAAAWRWFVSKLAVLIPVGIAQALIVDGVLLWVLKLEVDHTKAFILFTILTSVVFMTLIQFLVSVMGDAGRFVAILILILQLTTSAGTFPLELIPEFLQGFHAWLPMTYSVTGFKAVISSGNAAQMWDSIQTMLLYAGVLSAATWLYFTWIYVRSKRQDTAQQPDAMAV</sequence>
<dbReference type="NCBIfam" id="TIGR03062">
    <property type="entry name" value="pip_yhgE_Cterm"/>
    <property type="match status" value="1"/>
</dbReference>
<keyword evidence="2 6" id="KW-0812">Transmembrane</keyword>
<feature type="domain" description="ABC-2 type transporter transmembrane" evidence="7">
    <location>
        <begin position="506"/>
        <end position="620"/>
    </location>
</feature>
<dbReference type="Proteomes" id="UP001597497">
    <property type="component" value="Unassembled WGS sequence"/>
</dbReference>
<evidence type="ECO:0000313" key="9">
    <source>
        <dbReference type="EMBL" id="MFD2670878.1"/>
    </source>
</evidence>
<dbReference type="InterPro" id="IPR017501">
    <property type="entry name" value="Phage_infect_YhgE_C"/>
</dbReference>
<protein>
    <submittedName>
        <fullName evidence="9">YhgE/Pip family protein</fullName>
    </submittedName>
</protein>
<dbReference type="Gene3D" id="3.40.1710.10">
    <property type="entry name" value="abc type-2 transporter like domain"/>
    <property type="match status" value="1"/>
</dbReference>
<dbReference type="PANTHER" id="PTHR43077">
    <property type="entry name" value="TRANSPORT PERMEASE YVFS-RELATED"/>
    <property type="match status" value="1"/>
</dbReference>
<evidence type="ECO:0000256" key="6">
    <source>
        <dbReference type="SAM" id="Phobius"/>
    </source>
</evidence>
<dbReference type="InterPro" id="IPR017500">
    <property type="entry name" value="Phage_infect_YhgE_N"/>
</dbReference>
<evidence type="ECO:0000256" key="3">
    <source>
        <dbReference type="ARBA" id="ARBA00022989"/>
    </source>
</evidence>
<dbReference type="EMBL" id="JBHUMM010000007">
    <property type="protein sequence ID" value="MFD2670878.1"/>
    <property type="molecule type" value="Genomic_DNA"/>
</dbReference>
<gene>
    <name evidence="9" type="ORF">ACFSUC_04560</name>
</gene>
<evidence type="ECO:0000259" key="8">
    <source>
        <dbReference type="Pfam" id="PF12698"/>
    </source>
</evidence>
<dbReference type="Pfam" id="PF12698">
    <property type="entry name" value="ABC2_membrane_3"/>
    <property type="match status" value="1"/>
</dbReference>
<keyword evidence="3 6" id="KW-1133">Transmembrane helix</keyword>
<dbReference type="InterPro" id="IPR013525">
    <property type="entry name" value="ABC2_TM"/>
</dbReference>
<comment type="subcellular location">
    <subcellularLocation>
        <location evidence="1">Membrane</location>
        <topology evidence="1">Multi-pass membrane protein</topology>
    </subcellularLocation>
</comment>
<organism evidence="9 10">
    <name type="scientific">Marinicrinis sediminis</name>
    <dbReference type="NCBI Taxonomy" id="1652465"/>
    <lineage>
        <taxon>Bacteria</taxon>
        <taxon>Bacillati</taxon>
        <taxon>Bacillota</taxon>
        <taxon>Bacilli</taxon>
        <taxon>Bacillales</taxon>
        <taxon>Paenibacillaceae</taxon>
    </lineage>
</organism>
<evidence type="ECO:0000256" key="4">
    <source>
        <dbReference type="ARBA" id="ARBA00023136"/>
    </source>
</evidence>
<dbReference type="RefSeq" id="WP_379928303.1">
    <property type="nucleotide sequence ID" value="NZ_JBHUMM010000007.1"/>
</dbReference>